<dbReference type="AlphaFoldDB" id="A0A401P513"/>
<organism evidence="4 5">
    <name type="scientific">Scyliorhinus torazame</name>
    <name type="common">Cloudy catshark</name>
    <name type="synonym">Catulus torazame</name>
    <dbReference type="NCBI Taxonomy" id="75743"/>
    <lineage>
        <taxon>Eukaryota</taxon>
        <taxon>Metazoa</taxon>
        <taxon>Chordata</taxon>
        <taxon>Craniata</taxon>
        <taxon>Vertebrata</taxon>
        <taxon>Chondrichthyes</taxon>
        <taxon>Elasmobranchii</taxon>
        <taxon>Galeomorphii</taxon>
        <taxon>Galeoidea</taxon>
        <taxon>Carcharhiniformes</taxon>
        <taxon>Scyliorhinidae</taxon>
        <taxon>Scyliorhinus</taxon>
    </lineage>
</organism>
<dbReference type="InterPro" id="IPR000477">
    <property type="entry name" value="RT_dom"/>
</dbReference>
<dbReference type="SUPFAM" id="SSF56672">
    <property type="entry name" value="DNA/RNA polymerases"/>
    <property type="match status" value="1"/>
</dbReference>
<dbReference type="InterPro" id="IPR050951">
    <property type="entry name" value="Retrovirus_Pol_polyprotein"/>
</dbReference>
<evidence type="ECO:0000256" key="1">
    <source>
        <dbReference type="ARBA" id="ARBA00010879"/>
    </source>
</evidence>
<sequence>MCRLRTDSDPSQESNLGSWSCEAIMLTTMLLCCPQVMEGIKGVRVYVDDVIIWSTTPEEHVSRLQQVFRRVHTNGLKLNRAKCCFGMSTLEFLRDQISQQGVCPDKVKAIPAMKVPEVKKAVLCFLGMVNFLGKFIRNMASYTMALRNLVKTSTAFECKAAHQAEWLELKANLTTAPVLAFSTQTRKQKSRQLRARMASVRSCCNTMTPHPGHRLPMHQGQ</sequence>
<protein>
    <recommendedName>
        <fullName evidence="2">ribonuclease H</fullName>
        <ecNumber evidence="2">3.1.26.4</ecNumber>
    </recommendedName>
</protein>
<dbReference type="PANTHER" id="PTHR37984">
    <property type="entry name" value="PROTEIN CBG26694"/>
    <property type="match status" value="1"/>
</dbReference>
<dbReference type="InterPro" id="IPR043128">
    <property type="entry name" value="Rev_trsase/Diguanyl_cyclase"/>
</dbReference>
<gene>
    <name evidence="4" type="ORF">scyTo_0000841</name>
</gene>
<proteinExistence type="inferred from homology"/>
<dbReference type="InterPro" id="IPR043502">
    <property type="entry name" value="DNA/RNA_pol_sf"/>
</dbReference>
<dbReference type="GO" id="GO:0004523">
    <property type="term" value="F:RNA-DNA hybrid ribonuclease activity"/>
    <property type="evidence" value="ECO:0007669"/>
    <property type="project" value="UniProtKB-EC"/>
</dbReference>
<dbReference type="OMA" id="WSCEAIM"/>
<comment type="caution">
    <text evidence="4">The sequence shown here is derived from an EMBL/GenBank/DDBJ whole genome shotgun (WGS) entry which is preliminary data.</text>
</comment>
<feature type="domain" description="Reverse transcriptase" evidence="3">
    <location>
        <begin position="43"/>
        <end position="93"/>
    </location>
</feature>
<dbReference type="Gene3D" id="3.30.70.270">
    <property type="match status" value="2"/>
</dbReference>
<dbReference type="Proteomes" id="UP000288216">
    <property type="component" value="Unassembled WGS sequence"/>
</dbReference>
<dbReference type="STRING" id="75743.A0A401P513"/>
<evidence type="ECO:0000313" key="4">
    <source>
        <dbReference type="EMBL" id="GCB68198.1"/>
    </source>
</evidence>
<dbReference type="EMBL" id="BFAA01000173">
    <property type="protein sequence ID" value="GCB68198.1"/>
    <property type="molecule type" value="Genomic_DNA"/>
</dbReference>
<reference evidence="4 5" key="1">
    <citation type="journal article" date="2018" name="Nat. Ecol. Evol.">
        <title>Shark genomes provide insights into elasmobranch evolution and the origin of vertebrates.</title>
        <authorList>
            <person name="Hara Y"/>
            <person name="Yamaguchi K"/>
            <person name="Onimaru K"/>
            <person name="Kadota M"/>
            <person name="Koyanagi M"/>
            <person name="Keeley SD"/>
            <person name="Tatsumi K"/>
            <person name="Tanaka K"/>
            <person name="Motone F"/>
            <person name="Kageyama Y"/>
            <person name="Nozu R"/>
            <person name="Adachi N"/>
            <person name="Nishimura O"/>
            <person name="Nakagawa R"/>
            <person name="Tanegashima C"/>
            <person name="Kiyatake I"/>
            <person name="Matsumoto R"/>
            <person name="Murakumo K"/>
            <person name="Nishida K"/>
            <person name="Terakita A"/>
            <person name="Kuratani S"/>
            <person name="Sato K"/>
            <person name="Hyodo S Kuraku.S."/>
        </authorList>
    </citation>
    <scope>NUCLEOTIDE SEQUENCE [LARGE SCALE GENOMIC DNA]</scope>
</reference>
<dbReference type="PANTHER" id="PTHR37984:SF9">
    <property type="entry name" value="INTEGRASE CATALYTIC DOMAIN-CONTAINING PROTEIN"/>
    <property type="match status" value="1"/>
</dbReference>
<evidence type="ECO:0000313" key="5">
    <source>
        <dbReference type="Proteomes" id="UP000288216"/>
    </source>
</evidence>
<name>A0A401P513_SCYTO</name>
<keyword evidence="5" id="KW-1185">Reference proteome</keyword>
<evidence type="ECO:0000256" key="2">
    <source>
        <dbReference type="ARBA" id="ARBA00012180"/>
    </source>
</evidence>
<evidence type="ECO:0000259" key="3">
    <source>
        <dbReference type="Pfam" id="PF00078"/>
    </source>
</evidence>
<dbReference type="OrthoDB" id="775972at2759"/>
<comment type="similarity">
    <text evidence="1">Belongs to the beta type-B retroviral polymerase family. HERV class-II K(HML-2) pol subfamily.</text>
</comment>
<accession>A0A401P513</accession>
<dbReference type="Pfam" id="PF00078">
    <property type="entry name" value="RVT_1"/>
    <property type="match status" value="1"/>
</dbReference>
<dbReference type="EC" id="3.1.26.4" evidence="2"/>